<dbReference type="Gene3D" id="3.30.1150.10">
    <property type="match status" value="1"/>
</dbReference>
<dbReference type="KEGG" id="mmed:Mame_03856"/>
<gene>
    <name evidence="6" type="ORF">Mame_03856</name>
</gene>
<dbReference type="OrthoDB" id="7915513at2"/>
<keyword evidence="7" id="KW-1185">Reference proteome</keyword>
<dbReference type="SUPFAM" id="SSF74653">
    <property type="entry name" value="TolA/TonB C-terminal domain"/>
    <property type="match status" value="1"/>
</dbReference>
<dbReference type="AlphaFoldDB" id="A0A1U9Z619"/>
<reference evidence="6 7" key="1">
    <citation type="submission" date="2017-03" db="EMBL/GenBank/DDBJ databases">
        <title>Foreign affairs: Plasmid Transfer between Roseobacters and Rhizobia.</title>
        <authorList>
            <person name="Bartling P."/>
            <person name="Bunk B."/>
            <person name="Overmann J."/>
            <person name="Brinkmann H."/>
            <person name="Petersen J."/>
        </authorList>
    </citation>
    <scope>NUCLEOTIDE SEQUENCE [LARGE SCALE GENOMIC DNA]</scope>
    <source>
        <strain evidence="6 7">MACL11</strain>
    </source>
</reference>
<dbReference type="RefSeq" id="WP_018065489.1">
    <property type="nucleotide sequence ID" value="NZ_AQWH01000013.1"/>
</dbReference>
<dbReference type="STRING" id="1122214.Mame_03856"/>
<sequence>MMNDQAMFARGLPGGMRERLDDDALDDAVVRDSSPYGAAAPEIAPEIGVAPASSVDLDKVVFELKAAASAARSARKTEPGDGDGETDAVELPQEDAELGVVPQTGFLDRGSARAGKRISAATLVSLLLHSAAFAFALHVARVLPEAPQEEGSTVVSVIMVGNGDVDAAASGAEPAMVEAEPVPVETATAVEAEPLETTAVEPLQPQPPAPVEQAAPTPAEALAPPQTETAAPVTAEQVVAQPSQPTVLAAAPTTALAPSTVPPAPPVVEQAVSPAEIPASAPVVTEALPPQETPVNPPAETAEPMMAQTEPVETIKAQEDDPELAYDIDAPVPAPSPWKTEPLPEDQVAARKAEERAKPKPVEQRQVVKRSSAGSSGQSNRDARKGVASGTANSGASQAAEARAGNSGNGEAEMANYAGRLRAKLRRSVASERYYRGVGKLQSTVVVNVRLNRSGAIAGLSLARSSGNGKVDAIVLQRARAAGPFGAFPASYRGASHNFSLPIQLNLGR</sequence>
<proteinExistence type="predicted"/>
<dbReference type="EMBL" id="CP020330">
    <property type="protein sequence ID" value="AQZ53157.1"/>
    <property type="molecule type" value="Genomic_DNA"/>
</dbReference>
<organism evidence="6 7">
    <name type="scientific">Martelella mediterranea DSM 17316</name>
    <dbReference type="NCBI Taxonomy" id="1122214"/>
    <lineage>
        <taxon>Bacteria</taxon>
        <taxon>Pseudomonadati</taxon>
        <taxon>Pseudomonadota</taxon>
        <taxon>Alphaproteobacteria</taxon>
        <taxon>Hyphomicrobiales</taxon>
        <taxon>Aurantimonadaceae</taxon>
        <taxon>Martelella</taxon>
    </lineage>
</organism>
<dbReference type="eggNOG" id="COG0810">
    <property type="taxonomic scope" value="Bacteria"/>
</dbReference>
<feature type="region of interest" description="Disordered" evidence="5">
    <location>
        <begin position="284"/>
        <end position="315"/>
    </location>
</feature>
<keyword evidence="4" id="KW-0472">Membrane</keyword>
<accession>A0A1U9Z619</accession>
<evidence type="ECO:0000256" key="4">
    <source>
        <dbReference type="ARBA" id="ARBA00023136"/>
    </source>
</evidence>
<evidence type="ECO:0000313" key="7">
    <source>
        <dbReference type="Proteomes" id="UP000191135"/>
    </source>
</evidence>
<dbReference type="Pfam" id="PF13103">
    <property type="entry name" value="TonB_2"/>
    <property type="match status" value="1"/>
</dbReference>
<evidence type="ECO:0000313" key="6">
    <source>
        <dbReference type="EMBL" id="AQZ53157.1"/>
    </source>
</evidence>
<feature type="compositionally biased region" description="Low complexity" evidence="5">
    <location>
        <begin position="211"/>
        <end position="232"/>
    </location>
</feature>
<feature type="compositionally biased region" description="Basic and acidic residues" evidence="5">
    <location>
        <begin position="348"/>
        <end position="363"/>
    </location>
</feature>
<feature type="region of interest" description="Disordered" evidence="5">
    <location>
        <begin position="327"/>
        <end position="411"/>
    </location>
</feature>
<evidence type="ECO:0000256" key="5">
    <source>
        <dbReference type="SAM" id="MobiDB-lite"/>
    </source>
</evidence>
<comment type="subcellular location">
    <subcellularLocation>
        <location evidence="1">Membrane</location>
        <topology evidence="1">Single-pass membrane protein</topology>
    </subcellularLocation>
</comment>
<evidence type="ECO:0000256" key="3">
    <source>
        <dbReference type="ARBA" id="ARBA00022989"/>
    </source>
</evidence>
<dbReference type="GO" id="GO:0016020">
    <property type="term" value="C:membrane"/>
    <property type="evidence" value="ECO:0007669"/>
    <property type="project" value="UniProtKB-SubCell"/>
</dbReference>
<evidence type="ECO:0008006" key="8">
    <source>
        <dbReference type="Google" id="ProtNLM"/>
    </source>
</evidence>
<feature type="region of interest" description="Disordered" evidence="5">
    <location>
        <begin position="200"/>
        <end position="232"/>
    </location>
</feature>
<dbReference type="Proteomes" id="UP000191135">
    <property type="component" value="Chromosome"/>
</dbReference>
<name>A0A1U9Z619_9HYPH</name>
<evidence type="ECO:0000256" key="2">
    <source>
        <dbReference type="ARBA" id="ARBA00022692"/>
    </source>
</evidence>
<evidence type="ECO:0000256" key="1">
    <source>
        <dbReference type="ARBA" id="ARBA00004167"/>
    </source>
</evidence>
<keyword evidence="3" id="KW-1133">Transmembrane helix</keyword>
<keyword evidence="2" id="KW-0812">Transmembrane</keyword>
<protein>
    <recommendedName>
        <fullName evidence="8">TonB C-terminal domain-containing protein</fullName>
    </recommendedName>
</protein>
<dbReference type="InterPro" id="IPR006260">
    <property type="entry name" value="TonB/TolA_C"/>
</dbReference>
<dbReference type="NCBIfam" id="TIGR01352">
    <property type="entry name" value="tonB_Cterm"/>
    <property type="match status" value="1"/>
</dbReference>